<dbReference type="Pfam" id="PF08669">
    <property type="entry name" value="GCV_T_C"/>
    <property type="match status" value="1"/>
</dbReference>
<feature type="domain" description="Aminomethyltransferase C-terminal" evidence="4">
    <location>
        <begin position="709"/>
        <end position="785"/>
    </location>
</feature>
<comment type="similarity">
    <text evidence="1">Belongs to the GcvT family.</text>
</comment>
<dbReference type="InterPro" id="IPR006076">
    <property type="entry name" value="FAD-dep_OxRdtase"/>
</dbReference>
<dbReference type="Gene3D" id="2.40.30.110">
    <property type="entry name" value="Aminomethyltransferase beta-barrel domains"/>
    <property type="match status" value="1"/>
</dbReference>
<dbReference type="EMBL" id="JBHMEI010000018">
    <property type="protein sequence ID" value="MFB9204567.1"/>
    <property type="molecule type" value="Genomic_DNA"/>
</dbReference>
<evidence type="ECO:0000259" key="5">
    <source>
        <dbReference type="Pfam" id="PF16350"/>
    </source>
</evidence>
<dbReference type="Pfam" id="PF01571">
    <property type="entry name" value="GCV_T"/>
    <property type="match status" value="1"/>
</dbReference>
<dbReference type="InterPro" id="IPR036188">
    <property type="entry name" value="FAD/NAD-bd_sf"/>
</dbReference>
<organism evidence="6 7">
    <name type="scientific">Nonomuraea spiralis</name>
    <dbReference type="NCBI Taxonomy" id="46182"/>
    <lineage>
        <taxon>Bacteria</taxon>
        <taxon>Bacillati</taxon>
        <taxon>Actinomycetota</taxon>
        <taxon>Actinomycetes</taxon>
        <taxon>Streptosporangiales</taxon>
        <taxon>Streptosporangiaceae</taxon>
        <taxon>Nonomuraea</taxon>
    </lineage>
</organism>
<dbReference type="Gene3D" id="3.50.50.60">
    <property type="entry name" value="FAD/NAD(P)-binding domain"/>
    <property type="match status" value="1"/>
</dbReference>
<dbReference type="SUPFAM" id="SSF54373">
    <property type="entry name" value="FAD-linked reductases, C-terminal domain"/>
    <property type="match status" value="1"/>
</dbReference>
<dbReference type="PANTHER" id="PTHR43757">
    <property type="entry name" value="AMINOMETHYLTRANSFERASE"/>
    <property type="match status" value="1"/>
</dbReference>
<dbReference type="SUPFAM" id="SSF101790">
    <property type="entry name" value="Aminomethyltransferase beta-barrel domain"/>
    <property type="match status" value="1"/>
</dbReference>
<evidence type="ECO:0000313" key="6">
    <source>
        <dbReference type="EMBL" id="MFB9204567.1"/>
    </source>
</evidence>
<dbReference type="InterPro" id="IPR013977">
    <property type="entry name" value="GcvT_C"/>
</dbReference>
<dbReference type="Gene3D" id="3.30.1360.120">
    <property type="entry name" value="Probable tRNA modification gtpase trme, domain 1"/>
    <property type="match status" value="1"/>
</dbReference>
<dbReference type="Gene3D" id="3.30.70.1400">
    <property type="entry name" value="Aminomethyltransferase beta-barrel domains"/>
    <property type="match status" value="1"/>
</dbReference>
<feature type="domain" description="GCVT N-terminal" evidence="3">
    <location>
        <begin position="420"/>
        <end position="693"/>
    </location>
</feature>
<dbReference type="SUPFAM" id="SSF103025">
    <property type="entry name" value="Folate-binding domain"/>
    <property type="match status" value="1"/>
</dbReference>
<proteinExistence type="inferred from homology"/>
<dbReference type="InterPro" id="IPR028896">
    <property type="entry name" value="GcvT/YgfZ/DmdA"/>
</dbReference>
<dbReference type="Proteomes" id="UP001589647">
    <property type="component" value="Unassembled WGS sequence"/>
</dbReference>
<keyword evidence="7" id="KW-1185">Reference proteome</keyword>
<dbReference type="RefSeq" id="WP_189652594.1">
    <property type="nucleotide sequence ID" value="NZ_BMRC01000029.1"/>
</dbReference>
<reference evidence="6 7" key="1">
    <citation type="submission" date="2024-09" db="EMBL/GenBank/DDBJ databases">
        <authorList>
            <person name="Sun Q."/>
            <person name="Mori K."/>
        </authorList>
    </citation>
    <scope>NUCLEOTIDE SEQUENCE [LARGE SCALE GENOMIC DNA]</scope>
    <source>
        <strain evidence="6 7">CCM 3426</strain>
    </source>
</reference>
<dbReference type="Pfam" id="PF01266">
    <property type="entry name" value="DAO"/>
    <property type="match status" value="1"/>
</dbReference>
<evidence type="ECO:0000259" key="3">
    <source>
        <dbReference type="Pfam" id="PF01571"/>
    </source>
</evidence>
<feature type="domain" description="FAD dependent oxidoreductase central" evidence="5">
    <location>
        <begin position="362"/>
        <end position="417"/>
    </location>
</feature>
<dbReference type="SUPFAM" id="SSF51905">
    <property type="entry name" value="FAD/NAD(P)-binding domain"/>
    <property type="match status" value="1"/>
</dbReference>
<comment type="caution">
    <text evidence="6">The sequence shown here is derived from an EMBL/GenBank/DDBJ whole genome shotgun (WGS) entry which is preliminary data.</text>
</comment>
<dbReference type="InterPro" id="IPR027266">
    <property type="entry name" value="TrmE/GcvT-like"/>
</dbReference>
<dbReference type="InterPro" id="IPR029043">
    <property type="entry name" value="GcvT/YgfZ_C"/>
</dbReference>
<feature type="domain" description="FAD dependent oxidoreductase" evidence="2">
    <location>
        <begin position="6"/>
        <end position="359"/>
    </location>
</feature>
<sequence>MSDSARIVIIGGGVGGASVAYHLTRLGERDVVLLERDELTSGSTFHSAGLVGQLRSDPTLTRMNQYSVELYRTLDAGWTECGGIKLASTPERMAEIRRQIGWARTFGLPLEEISVAEAVDLFPLMDPAGVVGAAYLPTDGQIDPSMLCYALATRAREGGVRVRTRTRVLGIDVERGRVTGVRTDQGDIACEVVVNCGGMFAAEIGRMAGVRIPIVPMSHQYVVTDACHDHPVLPTLRDPDLLVYYRQEVRGLVMGGYERTCAPWTASETSYDAVPAGFNGKLLPEDWPRFEEISANSRIRVPATADVGIRKLINGPEAFTPDNEFCLGETEVGGFFVAAGFCAHGIAGAGGIGKVMAEWIVEGEPGMDVHHMDVRRFGRRYRSPSYTVKRSVENYETYYDIRYPGHERAAGRPLRVSPAYAWHAAHGAVFGEKAGWERVNHYSAAPADEDERPRGWAGRLWSPAVGAEHRATRTAAGLFDESSFAKIEVTGPGAADLLEWVCDNRVARQVGAVTYTQALNRRGGIECDFTVTRRGEQEFLIVTGTASGSRDLAWLRRQAALTGSAARIADVTGQYACFALWGPKARDILSGLTPDPLDFPFMSARELTVGDVPALALRVTFVGEAGWELYCSSEYGRALWETLWRAGEPHGLAAGGYRAIDSLRLEKGYRVWGADIGPETTPYEAGLGFCVKPGKDFLGRDALDPDPARRLRCLVLSDPRAVALGNEPVRVDGQVVARVTSGGYGYTVKESIAYAYLPVGPGAAVEVEVEGEWVPGVVVREPRYDPAGSRVR</sequence>
<dbReference type="Pfam" id="PF16350">
    <property type="entry name" value="FAO_M"/>
    <property type="match status" value="1"/>
</dbReference>
<evidence type="ECO:0000259" key="4">
    <source>
        <dbReference type="Pfam" id="PF08669"/>
    </source>
</evidence>
<dbReference type="Gene3D" id="3.30.9.10">
    <property type="entry name" value="D-Amino Acid Oxidase, subunit A, domain 2"/>
    <property type="match status" value="1"/>
</dbReference>
<dbReference type="InterPro" id="IPR006222">
    <property type="entry name" value="GCVT_N"/>
</dbReference>
<accession>A0ABV5IJ54</accession>
<name>A0ABV5IJ54_9ACTN</name>
<protein>
    <submittedName>
        <fullName evidence="6">FAD-dependent oxidoreductase</fullName>
    </submittedName>
</protein>
<dbReference type="InterPro" id="IPR032503">
    <property type="entry name" value="FAO_M"/>
</dbReference>
<evidence type="ECO:0000313" key="7">
    <source>
        <dbReference type="Proteomes" id="UP001589647"/>
    </source>
</evidence>
<evidence type="ECO:0000259" key="2">
    <source>
        <dbReference type="Pfam" id="PF01266"/>
    </source>
</evidence>
<gene>
    <name evidence="6" type="ORF">ACFFV7_25470</name>
</gene>
<evidence type="ECO:0000256" key="1">
    <source>
        <dbReference type="ARBA" id="ARBA00008609"/>
    </source>
</evidence>
<dbReference type="PANTHER" id="PTHR43757:SF2">
    <property type="entry name" value="AMINOMETHYLTRANSFERASE, MITOCHONDRIAL"/>
    <property type="match status" value="1"/>
</dbReference>